<dbReference type="GO" id="GO:0005829">
    <property type="term" value="C:cytosol"/>
    <property type="evidence" value="ECO:0007669"/>
    <property type="project" value="TreeGrafter"/>
</dbReference>
<evidence type="ECO:0000313" key="12">
    <source>
        <dbReference type="Proteomes" id="UP000019487"/>
    </source>
</evidence>
<keyword evidence="7" id="KW-0788">Thiol protease</keyword>
<evidence type="ECO:0000256" key="9">
    <source>
        <dbReference type="SAM" id="Phobius"/>
    </source>
</evidence>
<keyword evidence="5" id="KW-0833">Ubl conjugation pathway</keyword>
<dbReference type="PROSITE" id="PS00973">
    <property type="entry name" value="USP_2"/>
    <property type="match status" value="1"/>
</dbReference>
<dbReference type="GO" id="GO:0004843">
    <property type="term" value="F:cysteine-type deubiquitinase activity"/>
    <property type="evidence" value="ECO:0007669"/>
    <property type="project" value="UniProtKB-EC"/>
</dbReference>
<sequence>MNLENGRMHDLFDRDQLIGEDYHQDFQEGLYQKEPIGVGVILSVVAIVIALIYQILIHLDYDLLPLSQSAWNALVYLTPSSLLNFADNYSNPLRIRNPNMEYPRTHAQKSETMRRLWGLDIPGGIIDSVASAGRRRLSTLPLIGLGVAGGEDIPAGLGNWDNSCYQNSILQGLASLDSLPDFLETFRGDESRRQDGSEPGDIKMANALQELIATLKDPSNNGRRIWTPATLKNMSSWQQQDAQEYFSGLLGAIDKEYGTVAKLSGVSGLEQVEISKDLGQHQPHAQALPPSPLTGLTATRVVCTKCSYSEGLKTTPSLCQPLIVGEGWEYDLSQLLHEGTKLDFVHGVYCERCTLRKSEQLLSTLMKRLEVEPEDNRLRINTAERLQAVTQALEDDDFSEKTLKDKCSIPTENWVTVTKSKQDIIARPPKSLALHLNRSTYGPDGELSKKTAAIRFPKHLDLGPYCLGSAGGDEEQAGEEWLLAPYSSMVAGIQQKSRVQGPLYELRAVITHSGRHENGHYICYRKHPVLDTKVDEHGNKKDQWWRLSDDHVMKVSEENVLAQGGVFMLFYDQIESAVYLPPAQSIIDASTQDVAIKTPTCTSPNETTSPLSQDLSSTMALNIPLPETDDVDLALPKSPSSNLSEEDTHFTNHEDHDDRKPNIFEISDGDEDAEQGSEQQYSPTKAILIPQPYLGARENERERDGSMGGLVMV</sequence>
<keyword evidence="9" id="KW-0472">Membrane</keyword>
<dbReference type="Gene3D" id="3.90.70.10">
    <property type="entry name" value="Cysteine proteinases"/>
    <property type="match status" value="1"/>
</dbReference>
<feature type="transmembrane region" description="Helical" evidence="9">
    <location>
        <begin position="36"/>
        <end position="57"/>
    </location>
</feature>
<dbReference type="CDD" id="cd02662">
    <property type="entry name" value="Peptidase_C19F"/>
    <property type="match status" value="1"/>
</dbReference>
<dbReference type="Proteomes" id="UP000019487">
    <property type="component" value="Unassembled WGS sequence"/>
</dbReference>
<dbReference type="GO" id="GO:0016579">
    <property type="term" value="P:protein deubiquitination"/>
    <property type="evidence" value="ECO:0007669"/>
    <property type="project" value="InterPro"/>
</dbReference>
<feature type="domain" description="USP" evidence="10">
    <location>
        <begin position="155"/>
        <end position="574"/>
    </location>
</feature>
<evidence type="ECO:0000256" key="4">
    <source>
        <dbReference type="ARBA" id="ARBA00022670"/>
    </source>
</evidence>
<dbReference type="STRING" id="1432307.W9CPI6"/>
<evidence type="ECO:0000256" key="1">
    <source>
        <dbReference type="ARBA" id="ARBA00000707"/>
    </source>
</evidence>
<dbReference type="OrthoDB" id="2020758at2759"/>
<dbReference type="InterPro" id="IPR038765">
    <property type="entry name" value="Papain-like_cys_pep_sf"/>
</dbReference>
<evidence type="ECO:0000256" key="3">
    <source>
        <dbReference type="ARBA" id="ARBA00012759"/>
    </source>
</evidence>
<gene>
    <name evidence="11" type="ORF">SBOR_3041</name>
</gene>
<keyword evidence="12" id="KW-1185">Reference proteome</keyword>
<comment type="caution">
    <text evidence="11">The sequence shown here is derived from an EMBL/GenBank/DDBJ whole genome shotgun (WGS) entry which is preliminary data.</text>
</comment>
<evidence type="ECO:0000256" key="2">
    <source>
        <dbReference type="ARBA" id="ARBA00009085"/>
    </source>
</evidence>
<dbReference type="InterPro" id="IPR028889">
    <property type="entry name" value="USP"/>
</dbReference>
<reference evidence="11 12" key="1">
    <citation type="journal article" date="2014" name="Genome Announc.">
        <title>Draft genome sequence of Sclerotinia borealis, a psychrophilic plant pathogenic fungus.</title>
        <authorList>
            <person name="Mardanov A.V."/>
            <person name="Beletsky A.V."/>
            <person name="Kadnikov V.V."/>
            <person name="Ignatov A.N."/>
            <person name="Ravin N.V."/>
        </authorList>
    </citation>
    <scope>NUCLEOTIDE SEQUENCE [LARGE SCALE GENOMIC DNA]</scope>
    <source>
        <strain evidence="12">F-4157</strain>
    </source>
</reference>
<dbReference type="GO" id="GO:0005634">
    <property type="term" value="C:nucleus"/>
    <property type="evidence" value="ECO:0007669"/>
    <property type="project" value="TreeGrafter"/>
</dbReference>
<dbReference type="EC" id="3.4.19.12" evidence="3"/>
<dbReference type="PROSITE" id="PS50235">
    <property type="entry name" value="USP_3"/>
    <property type="match status" value="1"/>
</dbReference>
<name>W9CPI6_SCLBF</name>
<dbReference type="GO" id="GO:0006508">
    <property type="term" value="P:proteolysis"/>
    <property type="evidence" value="ECO:0007669"/>
    <property type="project" value="UniProtKB-KW"/>
</dbReference>
<evidence type="ECO:0000256" key="8">
    <source>
        <dbReference type="SAM" id="MobiDB-lite"/>
    </source>
</evidence>
<keyword evidence="6" id="KW-0378">Hydrolase</keyword>
<dbReference type="Pfam" id="PF00443">
    <property type="entry name" value="UCH"/>
    <property type="match status" value="1"/>
</dbReference>
<comment type="similarity">
    <text evidence="2">Belongs to the peptidase C19 family.</text>
</comment>
<dbReference type="EMBL" id="AYSA01000134">
    <property type="protein sequence ID" value="ESZ96539.1"/>
    <property type="molecule type" value="Genomic_DNA"/>
</dbReference>
<evidence type="ECO:0000256" key="5">
    <source>
        <dbReference type="ARBA" id="ARBA00022786"/>
    </source>
</evidence>
<feature type="compositionally biased region" description="Basic and acidic residues" evidence="8">
    <location>
        <begin position="646"/>
        <end position="662"/>
    </location>
</feature>
<dbReference type="InterPro" id="IPR001394">
    <property type="entry name" value="Peptidase_C19_UCH"/>
</dbReference>
<evidence type="ECO:0000259" key="10">
    <source>
        <dbReference type="PROSITE" id="PS50235"/>
    </source>
</evidence>
<dbReference type="InterPro" id="IPR050164">
    <property type="entry name" value="Peptidase_C19"/>
</dbReference>
<dbReference type="SUPFAM" id="SSF54001">
    <property type="entry name" value="Cysteine proteinases"/>
    <property type="match status" value="1"/>
</dbReference>
<accession>W9CPI6</accession>
<proteinExistence type="inferred from homology"/>
<dbReference type="PANTHER" id="PTHR24006">
    <property type="entry name" value="UBIQUITIN CARBOXYL-TERMINAL HYDROLASE"/>
    <property type="match status" value="1"/>
</dbReference>
<keyword evidence="9" id="KW-1133">Transmembrane helix</keyword>
<evidence type="ECO:0000256" key="7">
    <source>
        <dbReference type="ARBA" id="ARBA00022807"/>
    </source>
</evidence>
<protein>
    <recommendedName>
        <fullName evidence="3">ubiquitinyl hydrolase 1</fullName>
        <ecNumber evidence="3">3.4.19.12</ecNumber>
    </recommendedName>
</protein>
<dbReference type="PANTHER" id="PTHR24006:SF888">
    <property type="entry name" value="UBIQUITIN CARBOXYL-TERMINAL HYDROLASE 30"/>
    <property type="match status" value="1"/>
</dbReference>
<dbReference type="AlphaFoldDB" id="W9CPI6"/>
<organism evidence="11 12">
    <name type="scientific">Sclerotinia borealis (strain F-4128)</name>
    <dbReference type="NCBI Taxonomy" id="1432307"/>
    <lineage>
        <taxon>Eukaryota</taxon>
        <taxon>Fungi</taxon>
        <taxon>Dikarya</taxon>
        <taxon>Ascomycota</taxon>
        <taxon>Pezizomycotina</taxon>
        <taxon>Leotiomycetes</taxon>
        <taxon>Helotiales</taxon>
        <taxon>Sclerotiniaceae</taxon>
        <taxon>Sclerotinia</taxon>
    </lineage>
</organism>
<dbReference type="HOGENOM" id="CLU_008279_6_0_1"/>
<feature type="region of interest" description="Disordered" evidence="8">
    <location>
        <begin position="629"/>
        <end position="681"/>
    </location>
</feature>
<keyword evidence="9" id="KW-0812">Transmembrane</keyword>
<evidence type="ECO:0000313" key="11">
    <source>
        <dbReference type="EMBL" id="ESZ96539.1"/>
    </source>
</evidence>
<evidence type="ECO:0000256" key="6">
    <source>
        <dbReference type="ARBA" id="ARBA00022801"/>
    </source>
</evidence>
<keyword evidence="4" id="KW-0645">Protease</keyword>
<dbReference type="InterPro" id="IPR018200">
    <property type="entry name" value="USP_CS"/>
</dbReference>
<comment type="catalytic activity">
    <reaction evidence="1">
        <text>Thiol-dependent hydrolysis of ester, thioester, amide, peptide and isopeptide bonds formed by the C-terminal Gly of ubiquitin (a 76-residue protein attached to proteins as an intracellular targeting signal).</text>
        <dbReference type="EC" id="3.4.19.12"/>
    </reaction>
</comment>